<protein>
    <submittedName>
        <fullName evidence="1">Uncharacterized protein</fullName>
    </submittedName>
</protein>
<name>A0AAV0WBE5_9HEMI</name>
<gene>
    <name evidence="1" type="ORF">MEUPH1_LOCUS9392</name>
</gene>
<evidence type="ECO:0000313" key="2">
    <source>
        <dbReference type="Proteomes" id="UP001160148"/>
    </source>
</evidence>
<comment type="caution">
    <text evidence="1">The sequence shown here is derived from an EMBL/GenBank/DDBJ whole genome shotgun (WGS) entry which is preliminary data.</text>
</comment>
<sequence>MSKCRADCKNKIDLELQDKLFTNYWSMKNYNKRVSYISGLITSSNKKTQTKKECTPEKQKNRVKVYHYSVPKDGILISVCKICFLKIFGETAKFTRTICSKKVDSPVSRCTPDKRGRAEPRNKITVDVLKCVIDHINQLPAYESHYCRQETSKKYLPPYFTLQLAYNEYIKTVENPVSRSIYIKYFKLSGLKVKNPKKDTCSCCDRLKIQINNTICSNEQKTILINQQTLHHAEAEEAFNSKRNDISTSTENTCVIAFDLQQCLPTPSLESSVAFYKRQLWTYNFTVHNTFTSKAVCYIWNETIAKRGANDIGSSLFHYLKSLSLDISHVIMYSDCCPGQNKNSIIIAMCIYFLENQDKIKTIDHTFMVPGHTRMECATLTTPALKKLVNVILSL</sequence>
<evidence type="ECO:0000313" key="1">
    <source>
        <dbReference type="EMBL" id="CAI6353250.1"/>
    </source>
</evidence>
<dbReference type="PANTHER" id="PTHR10773:SF19">
    <property type="match status" value="1"/>
</dbReference>
<dbReference type="PANTHER" id="PTHR10773">
    <property type="entry name" value="DNA-DIRECTED RNA POLYMERASES I, II, AND III SUBUNIT RPABC2"/>
    <property type="match status" value="1"/>
</dbReference>
<reference evidence="1 2" key="1">
    <citation type="submission" date="2023-01" db="EMBL/GenBank/DDBJ databases">
        <authorList>
            <person name="Whitehead M."/>
        </authorList>
    </citation>
    <scope>NUCLEOTIDE SEQUENCE [LARGE SCALE GENOMIC DNA]</scope>
</reference>
<keyword evidence="2" id="KW-1185">Reference proteome</keyword>
<accession>A0AAV0WBE5</accession>
<proteinExistence type="predicted"/>
<organism evidence="1 2">
    <name type="scientific">Macrosiphum euphorbiae</name>
    <name type="common">potato aphid</name>
    <dbReference type="NCBI Taxonomy" id="13131"/>
    <lineage>
        <taxon>Eukaryota</taxon>
        <taxon>Metazoa</taxon>
        <taxon>Ecdysozoa</taxon>
        <taxon>Arthropoda</taxon>
        <taxon>Hexapoda</taxon>
        <taxon>Insecta</taxon>
        <taxon>Pterygota</taxon>
        <taxon>Neoptera</taxon>
        <taxon>Paraneoptera</taxon>
        <taxon>Hemiptera</taxon>
        <taxon>Sternorrhyncha</taxon>
        <taxon>Aphidomorpha</taxon>
        <taxon>Aphidoidea</taxon>
        <taxon>Aphididae</taxon>
        <taxon>Macrosiphini</taxon>
        <taxon>Macrosiphum</taxon>
    </lineage>
</organism>
<dbReference type="AlphaFoldDB" id="A0AAV0WBE5"/>
<dbReference type="Proteomes" id="UP001160148">
    <property type="component" value="Unassembled WGS sequence"/>
</dbReference>
<dbReference type="EMBL" id="CARXXK010000002">
    <property type="protein sequence ID" value="CAI6353250.1"/>
    <property type="molecule type" value="Genomic_DNA"/>
</dbReference>